<feature type="coiled-coil region" evidence="1">
    <location>
        <begin position="806"/>
        <end position="833"/>
    </location>
</feature>
<organism evidence="3">
    <name type="scientific">Tanacetum cinerariifolium</name>
    <name type="common">Dalmatian daisy</name>
    <name type="synonym">Chrysanthemum cinerariifolium</name>
    <dbReference type="NCBI Taxonomy" id="118510"/>
    <lineage>
        <taxon>Eukaryota</taxon>
        <taxon>Viridiplantae</taxon>
        <taxon>Streptophyta</taxon>
        <taxon>Embryophyta</taxon>
        <taxon>Tracheophyta</taxon>
        <taxon>Spermatophyta</taxon>
        <taxon>Magnoliopsida</taxon>
        <taxon>eudicotyledons</taxon>
        <taxon>Gunneridae</taxon>
        <taxon>Pentapetalae</taxon>
        <taxon>asterids</taxon>
        <taxon>campanulids</taxon>
        <taxon>Asterales</taxon>
        <taxon>Asteraceae</taxon>
        <taxon>Asteroideae</taxon>
        <taxon>Anthemideae</taxon>
        <taxon>Anthemidinae</taxon>
        <taxon>Tanacetum</taxon>
    </lineage>
</organism>
<feature type="region of interest" description="Disordered" evidence="2">
    <location>
        <begin position="600"/>
        <end position="630"/>
    </location>
</feature>
<gene>
    <name evidence="3" type="ORF">Tci_014410</name>
</gene>
<evidence type="ECO:0000256" key="1">
    <source>
        <dbReference type="SAM" id="Coils"/>
    </source>
</evidence>
<reference evidence="3" key="1">
    <citation type="journal article" date="2019" name="Sci. Rep.">
        <title>Draft genome of Tanacetum cinerariifolium, the natural source of mosquito coil.</title>
        <authorList>
            <person name="Yamashiro T."/>
            <person name="Shiraishi A."/>
            <person name="Satake H."/>
            <person name="Nakayama K."/>
        </authorList>
    </citation>
    <scope>NUCLEOTIDE SEQUENCE</scope>
</reference>
<comment type="caution">
    <text evidence="3">The sequence shown here is derived from an EMBL/GenBank/DDBJ whole genome shotgun (WGS) entry which is preliminary data.</text>
</comment>
<name>A0A6L2K0Z0_TANCI</name>
<dbReference type="EMBL" id="BKCJ010001567">
    <property type="protein sequence ID" value="GEU42432.1"/>
    <property type="molecule type" value="Genomic_DNA"/>
</dbReference>
<protein>
    <submittedName>
        <fullName evidence="3">Uncharacterized protein</fullName>
    </submittedName>
</protein>
<feature type="compositionally biased region" description="Low complexity" evidence="2">
    <location>
        <begin position="603"/>
        <end position="627"/>
    </location>
</feature>
<feature type="compositionally biased region" description="Basic and acidic residues" evidence="2">
    <location>
        <begin position="273"/>
        <end position="289"/>
    </location>
</feature>
<feature type="region of interest" description="Disordered" evidence="2">
    <location>
        <begin position="25"/>
        <end position="71"/>
    </location>
</feature>
<dbReference type="AlphaFoldDB" id="A0A6L2K0Z0"/>
<feature type="compositionally biased region" description="Low complexity" evidence="2">
    <location>
        <begin position="32"/>
        <end position="46"/>
    </location>
</feature>
<proteinExistence type="predicted"/>
<accession>A0A6L2K0Z0</accession>
<sequence length="842" mass="96846">MEITAIIDGRVKVVTKASVRRHLKLEDSDGAPSTSPPYLSSPPRSSIRQKTKVPQPSSPTHTHVADEAASTGVDVKHEGLPLLKVLALETDLKQTKKVYGDAHTKLIMKVKKLEKNVKTSQARRKAKIVVSDEETFRGAIITASVNISPASPTRSVSTDDDITMAETLVYIRRSATKRKDKVKGIMEESESTMTKTKRQQEILGHEVAVRLQEEFDEEERARVKADEELTQRLQVEERNKYSEVDQEKMLKLEVQKEMQRKSLIKERSKKQKIRESSEPRNKDVDEPSQEELHQLMIIVPEQGMHVEALQTKYPIIDWEIYTEDTRKYWKIIRVGNHTEAYQFFDDMIKVFDRDDLVQLWSLVKERFSLTEPTDDKERGDCMIHVKYTMYLQQKEWISTCWLKKNIHCLETLSRLEAKGLMLPPNLEVLDVTSPEYGDGSSEVICDLLTVSEMEDPLLDESCEIDELSDDNSVENGDLDDSLLDEGKENEDLLLDSINEGPFQFKMIDVTATENSVAERRLQTLADLISEENLKKSCDIKALNFILIAKQGKNPHEVNFDQFYAFLKQNKNDVNEVRVMHQRFPDPLAFLAHTYNPPPSYNIQNSQYNQPPSFSNQSQYNPSSSYSSHQLQFNPTPSYNIQHFYQSQQSYDVPKYWYQFKISTNQQPTKDFLKYKNSSYYSRQQSYSSECSRKTISGLCGSVNGDDVTPTYDSDILFEVPHYDTYHDNDMLNFVAQETEYSEHLVTNNDSYYELTSDNNVISYAAYMVTLENDAVQSVPPLAQDNAMILSVIEQMKTQVDNCNIVNQENKSVNESLSNELKGYKDKVKVLEERLKSTNFLTE</sequence>
<evidence type="ECO:0000313" key="3">
    <source>
        <dbReference type="EMBL" id="GEU42432.1"/>
    </source>
</evidence>
<evidence type="ECO:0000256" key="2">
    <source>
        <dbReference type="SAM" id="MobiDB-lite"/>
    </source>
</evidence>
<feature type="region of interest" description="Disordered" evidence="2">
    <location>
        <begin position="261"/>
        <end position="289"/>
    </location>
</feature>
<keyword evidence="1" id="KW-0175">Coiled coil</keyword>
<feature type="compositionally biased region" description="Polar residues" evidence="2">
    <location>
        <begin position="52"/>
        <end position="61"/>
    </location>
</feature>